<accession>A0ABP3ZEL1</accession>
<keyword evidence="2" id="KW-1185">Reference proteome</keyword>
<sequence length="62" mass="6769">MHLPTIDDIATEVHDGLLQALIVSDNSDKLPTPEALDYNGGDTVIVAYSGRRFTIIISQEDL</sequence>
<comment type="caution">
    <text evidence="1">The sequence shown here is derived from an EMBL/GenBank/DDBJ whole genome shotgun (WGS) entry which is preliminary data.</text>
</comment>
<organism evidence="1 2">
    <name type="scientific">Nonomuraea longicatena</name>
    <dbReference type="NCBI Taxonomy" id="83682"/>
    <lineage>
        <taxon>Bacteria</taxon>
        <taxon>Bacillati</taxon>
        <taxon>Actinomycetota</taxon>
        <taxon>Actinomycetes</taxon>
        <taxon>Streptosporangiales</taxon>
        <taxon>Streptosporangiaceae</taxon>
        <taxon>Nonomuraea</taxon>
    </lineage>
</organism>
<reference evidence="2" key="1">
    <citation type="journal article" date="2019" name="Int. J. Syst. Evol. Microbiol.">
        <title>The Global Catalogue of Microorganisms (GCM) 10K type strain sequencing project: providing services to taxonomists for standard genome sequencing and annotation.</title>
        <authorList>
            <consortium name="The Broad Institute Genomics Platform"/>
            <consortium name="The Broad Institute Genome Sequencing Center for Infectious Disease"/>
            <person name="Wu L."/>
            <person name="Ma J."/>
        </authorList>
    </citation>
    <scope>NUCLEOTIDE SEQUENCE [LARGE SCALE GENOMIC DNA]</scope>
    <source>
        <strain evidence="2">JCM 11136</strain>
    </source>
</reference>
<name>A0ABP3ZEL1_9ACTN</name>
<protein>
    <submittedName>
        <fullName evidence="1">Uncharacterized protein</fullName>
    </submittedName>
</protein>
<dbReference type="RefSeq" id="WP_343949087.1">
    <property type="nucleotide sequence ID" value="NZ_BAAAHQ010000007.1"/>
</dbReference>
<dbReference type="Proteomes" id="UP001501578">
    <property type="component" value="Unassembled WGS sequence"/>
</dbReference>
<dbReference type="EMBL" id="BAAAHQ010000007">
    <property type="protein sequence ID" value="GAA0918932.1"/>
    <property type="molecule type" value="Genomic_DNA"/>
</dbReference>
<evidence type="ECO:0000313" key="1">
    <source>
        <dbReference type="EMBL" id="GAA0918932.1"/>
    </source>
</evidence>
<evidence type="ECO:0000313" key="2">
    <source>
        <dbReference type="Proteomes" id="UP001501578"/>
    </source>
</evidence>
<proteinExistence type="predicted"/>
<gene>
    <name evidence="1" type="ORF">GCM10009560_16200</name>
</gene>